<reference evidence="1 2" key="1">
    <citation type="journal article" date="2020" name="BMC Genomics">
        <title>Intraspecific diversification of the crop wild relative Brassica cretica Lam. using demographic model selection.</title>
        <authorList>
            <person name="Kioukis A."/>
            <person name="Michalopoulou V.A."/>
            <person name="Briers L."/>
            <person name="Pirintsos S."/>
            <person name="Studholme D.J."/>
            <person name="Pavlidis P."/>
            <person name="Sarris P.F."/>
        </authorList>
    </citation>
    <scope>NUCLEOTIDE SEQUENCE [LARGE SCALE GENOMIC DNA]</scope>
    <source>
        <strain evidence="2">cv. PFS-1207/04</strain>
    </source>
</reference>
<organism evidence="1 2">
    <name type="scientific">Brassica cretica</name>
    <name type="common">Mustard</name>
    <dbReference type="NCBI Taxonomy" id="69181"/>
    <lineage>
        <taxon>Eukaryota</taxon>
        <taxon>Viridiplantae</taxon>
        <taxon>Streptophyta</taxon>
        <taxon>Embryophyta</taxon>
        <taxon>Tracheophyta</taxon>
        <taxon>Spermatophyta</taxon>
        <taxon>Magnoliopsida</taxon>
        <taxon>eudicotyledons</taxon>
        <taxon>Gunneridae</taxon>
        <taxon>Pentapetalae</taxon>
        <taxon>rosids</taxon>
        <taxon>malvids</taxon>
        <taxon>Brassicales</taxon>
        <taxon>Brassicaceae</taxon>
        <taxon>Brassiceae</taxon>
        <taxon>Brassica</taxon>
    </lineage>
</organism>
<sequence length="137" mass="15706">MAKSSFQLSNPLETRMNEATRIREKYPDRFLAEAKNSILRIRVNRGLREPITQLLNGLLIGFWIKEKRKRKESEEQRCLIKSQKQRVLLDTCCPNNALRSFFSLLRNGNVSFSLTLDEIDASSTPSAAQTRHSAQAP</sequence>
<protein>
    <submittedName>
        <fullName evidence="1">Uncharacterized protein</fullName>
    </submittedName>
</protein>
<gene>
    <name evidence="1" type="ORF">DY000_02050074</name>
</gene>
<dbReference type="EMBL" id="QGKV02000297">
    <property type="protein sequence ID" value="KAF3606688.1"/>
    <property type="molecule type" value="Genomic_DNA"/>
</dbReference>
<name>A0ABQ7ESQ3_BRACR</name>
<evidence type="ECO:0000313" key="2">
    <source>
        <dbReference type="Proteomes" id="UP000266723"/>
    </source>
</evidence>
<comment type="caution">
    <text evidence="1">The sequence shown here is derived from an EMBL/GenBank/DDBJ whole genome shotgun (WGS) entry which is preliminary data.</text>
</comment>
<evidence type="ECO:0000313" key="1">
    <source>
        <dbReference type="EMBL" id="KAF3606688.1"/>
    </source>
</evidence>
<accession>A0ABQ7ESQ3</accession>
<proteinExistence type="predicted"/>
<keyword evidence="2" id="KW-1185">Reference proteome</keyword>
<dbReference type="Proteomes" id="UP000266723">
    <property type="component" value="Unassembled WGS sequence"/>
</dbReference>